<evidence type="ECO:0000313" key="7">
    <source>
        <dbReference type="EMBL" id="TWF35793.1"/>
    </source>
</evidence>
<dbReference type="InterPro" id="IPR014284">
    <property type="entry name" value="RNA_pol_sigma-70_dom"/>
</dbReference>
<organism evidence="7 8">
    <name type="scientific">Chitinophaga polysaccharea</name>
    <dbReference type="NCBI Taxonomy" id="1293035"/>
    <lineage>
        <taxon>Bacteria</taxon>
        <taxon>Pseudomonadati</taxon>
        <taxon>Bacteroidota</taxon>
        <taxon>Chitinophagia</taxon>
        <taxon>Chitinophagales</taxon>
        <taxon>Chitinophagaceae</taxon>
        <taxon>Chitinophaga</taxon>
    </lineage>
</organism>
<dbReference type="NCBIfam" id="TIGR02985">
    <property type="entry name" value="Sig70_bacteroi1"/>
    <property type="match status" value="1"/>
</dbReference>
<dbReference type="PANTHER" id="PTHR43133:SF46">
    <property type="entry name" value="RNA POLYMERASE SIGMA-70 FACTOR ECF SUBFAMILY"/>
    <property type="match status" value="1"/>
</dbReference>
<dbReference type="InterPro" id="IPR014327">
    <property type="entry name" value="RNA_pol_sigma70_bacteroid"/>
</dbReference>
<protein>
    <submittedName>
        <fullName evidence="7">RNA polymerase sigma-70 factor (ECF subfamily)</fullName>
    </submittedName>
</protein>
<dbReference type="RefSeq" id="WP_145673030.1">
    <property type="nucleotide sequence ID" value="NZ_VIWO01000008.1"/>
</dbReference>
<evidence type="ECO:0000256" key="3">
    <source>
        <dbReference type="ARBA" id="ARBA00023082"/>
    </source>
</evidence>
<feature type="domain" description="RNA polymerase sigma-70 region 2" evidence="5">
    <location>
        <begin position="29"/>
        <end position="90"/>
    </location>
</feature>
<accession>A0A561PCD7</accession>
<gene>
    <name evidence="7" type="ORF">FHW36_108149</name>
</gene>
<keyword evidence="2" id="KW-0805">Transcription regulation</keyword>
<dbReference type="InterPro" id="IPR013324">
    <property type="entry name" value="RNA_pol_sigma_r3/r4-like"/>
</dbReference>
<dbReference type="SUPFAM" id="SSF88946">
    <property type="entry name" value="Sigma2 domain of RNA polymerase sigma factors"/>
    <property type="match status" value="1"/>
</dbReference>
<comment type="similarity">
    <text evidence="1">Belongs to the sigma-70 factor family. ECF subfamily.</text>
</comment>
<dbReference type="SUPFAM" id="SSF88659">
    <property type="entry name" value="Sigma3 and sigma4 domains of RNA polymerase sigma factors"/>
    <property type="match status" value="1"/>
</dbReference>
<dbReference type="InterPro" id="IPR013325">
    <property type="entry name" value="RNA_pol_sigma_r2"/>
</dbReference>
<name>A0A561PCD7_9BACT</name>
<dbReference type="GO" id="GO:0006352">
    <property type="term" value="P:DNA-templated transcription initiation"/>
    <property type="evidence" value="ECO:0007669"/>
    <property type="project" value="InterPro"/>
</dbReference>
<keyword evidence="4" id="KW-0804">Transcription</keyword>
<evidence type="ECO:0000313" key="8">
    <source>
        <dbReference type="Proteomes" id="UP000320811"/>
    </source>
</evidence>
<evidence type="ECO:0000259" key="5">
    <source>
        <dbReference type="Pfam" id="PF04542"/>
    </source>
</evidence>
<dbReference type="Pfam" id="PF08281">
    <property type="entry name" value="Sigma70_r4_2"/>
    <property type="match status" value="1"/>
</dbReference>
<dbReference type="GO" id="GO:0003677">
    <property type="term" value="F:DNA binding"/>
    <property type="evidence" value="ECO:0007669"/>
    <property type="project" value="InterPro"/>
</dbReference>
<dbReference type="AlphaFoldDB" id="A0A561PCD7"/>
<dbReference type="InterPro" id="IPR007627">
    <property type="entry name" value="RNA_pol_sigma70_r2"/>
</dbReference>
<dbReference type="InterPro" id="IPR013249">
    <property type="entry name" value="RNA_pol_sigma70_r4_t2"/>
</dbReference>
<evidence type="ECO:0000256" key="2">
    <source>
        <dbReference type="ARBA" id="ARBA00023015"/>
    </source>
</evidence>
<dbReference type="PANTHER" id="PTHR43133">
    <property type="entry name" value="RNA POLYMERASE ECF-TYPE SIGMA FACTO"/>
    <property type="match status" value="1"/>
</dbReference>
<dbReference type="InterPro" id="IPR039425">
    <property type="entry name" value="RNA_pol_sigma-70-like"/>
</dbReference>
<dbReference type="InterPro" id="IPR036388">
    <property type="entry name" value="WH-like_DNA-bd_sf"/>
</dbReference>
<dbReference type="GO" id="GO:0016987">
    <property type="term" value="F:sigma factor activity"/>
    <property type="evidence" value="ECO:0007669"/>
    <property type="project" value="UniProtKB-KW"/>
</dbReference>
<dbReference type="Proteomes" id="UP000320811">
    <property type="component" value="Unassembled WGS sequence"/>
</dbReference>
<proteinExistence type="inferred from homology"/>
<evidence type="ECO:0000256" key="4">
    <source>
        <dbReference type="ARBA" id="ARBA00023163"/>
    </source>
</evidence>
<sequence>MEHVNAEKHLLYKAAQGHEESFTQLFFLYKHKLYSYLLRLTDSPEMTEDVIQDVFLKLWKDRTNLVHIDQFGGYIYRMAQHHALNAFRRMAKETLILAELNKAGDQVQSDVEDQLSMREVRKKLQTAVDTLPPKQKLVYTLSREQGLKHEEIARRLNISPATVNNHMIAALRTIRQQLGTHLHTVTGASCLLLILDTFSS</sequence>
<dbReference type="Pfam" id="PF04542">
    <property type="entry name" value="Sigma70_r2"/>
    <property type="match status" value="1"/>
</dbReference>
<dbReference type="CDD" id="cd06171">
    <property type="entry name" value="Sigma70_r4"/>
    <property type="match status" value="1"/>
</dbReference>
<keyword evidence="8" id="KW-1185">Reference proteome</keyword>
<reference evidence="7 8" key="1">
    <citation type="submission" date="2019-06" db="EMBL/GenBank/DDBJ databases">
        <title>Sorghum-associated microbial communities from plants grown in Nebraska, USA.</title>
        <authorList>
            <person name="Schachtman D."/>
        </authorList>
    </citation>
    <scope>NUCLEOTIDE SEQUENCE [LARGE SCALE GENOMIC DNA]</scope>
    <source>
        <strain evidence="7 8">1209</strain>
    </source>
</reference>
<evidence type="ECO:0000259" key="6">
    <source>
        <dbReference type="Pfam" id="PF08281"/>
    </source>
</evidence>
<keyword evidence="3" id="KW-0731">Sigma factor</keyword>
<dbReference type="EMBL" id="VIWO01000008">
    <property type="protein sequence ID" value="TWF35793.1"/>
    <property type="molecule type" value="Genomic_DNA"/>
</dbReference>
<dbReference type="Gene3D" id="1.10.10.10">
    <property type="entry name" value="Winged helix-like DNA-binding domain superfamily/Winged helix DNA-binding domain"/>
    <property type="match status" value="1"/>
</dbReference>
<feature type="domain" description="RNA polymerase sigma factor 70 region 4 type 2" evidence="6">
    <location>
        <begin position="122"/>
        <end position="172"/>
    </location>
</feature>
<dbReference type="OrthoDB" id="799938at2"/>
<evidence type="ECO:0000256" key="1">
    <source>
        <dbReference type="ARBA" id="ARBA00010641"/>
    </source>
</evidence>
<dbReference type="Gene3D" id="1.10.1740.10">
    <property type="match status" value="1"/>
</dbReference>
<dbReference type="NCBIfam" id="TIGR02937">
    <property type="entry name" value="sigma70-ECF"/>
    <property type="match status" value="1"/>
</dbReference>
<comment type="caution">
    <text evidence="7">The sequence shown here is derived from an EMBL/GenBank/DDBJ whole genome shotgun (WGS) entry which is preliminary data.</text>
</comment>